<dbReference type="EMBL" id="LAZR01009289">
    <property type="protein sequence ID" value="KKM73527.1"/>
    <property type="molecule type" value="Genomic_DNA"/>
</dbReference>
<comment type="caution">
    <text evidence="1">The sequence shown here is derived from an EMBL/GenBank/DDBJ whole genome shotgun (WGS) entry which is preliminary data.</text>
</comment>
<sequence length="67" mass="7975">MGKIIMKKKLPGWFRYSIRYFDVDYPDDVDRELVMHKIDGADVVSITAVMAHHGAHWYRIFYKKDIS</sequence>
<organism evidence="1">
    <name type="scientific">marine sediment metagenome</name>
    <dbReference type="NCBI Taxonomy" id="412755"/>
    <lineage>
        <taxon>unclassified sequences</taxon>
        <taxon>metagenomes</taxon>
        <taxon>ecological metagenomes</taxon>
    </lineage>
</organism>
<reference evidence="1" key="1">
    <citation type="journal article" date="2015" name="Nature">
        <title>Complex archaea that bridge the gap between prokaryotes and eukaryotes.</title>
        <authorList>
            <person name="Spang A."/>
            <person name="Saw J.H."/>
            <person name="Jorgensen S.L."/>
            <person name="Zaremba-Niedzwiedzka K."/>
            <person name="Martijn J."/>
            <person name="Lind A.E."/>
            <person name="van Eijk R."/>
            <person name="Schleper C."/>
            <person name="Guy L."/>
            <person name="Ettema T.J."/>
        </authorList>
    </citation>
    <scope>NUCLEOTIDE SEQUENCE</scope>
</reference>
<accession>A0A0F9MWA2</accession>
<proteinExistence type="predicted"/>
<name>A0A0F9MWA2_9ZZZZ</name>
<evidence type="ECO:0000313" key="1">
    <source>
        <dbReference type="EMBL" id="KKM73527.1"/>
    </source>
</evidence>
<protein>
    <submittedName>
        <fullName evidence="1">Uncharacterized protein</fullName>
    </submittedName>
</protein>
<gene>
    <name evidence="1" type="ORF">LCGC14_1409530</name>
</gene>
<dbReference type="AlphaFoldDB" id="A0A0F9MWA2"/>